<keyword evidence="2" id="KW-1185">Reference proteome</keyword>
<reference evidence="1 2" key="1">
    <citation type="submission" date="2016-08" db="EMBL/GenBank/DDBJ databases">
        <title>Hymenobacter coccineus sp. nov., Hymenobacter lapidarius sp. nov. and Hymenobacter glacialis sp. nov., isolated from Antarctic soil.</title>
        <authorList>
            <person name="Sedlacek I."/>
            <person name="Kralova S."/>
            <person name="Kyrova K."/>
            <person name="Maslanova I."/>
            <person name="Stankova E."/>
            <person name="Vrbovska V."/>
            <person name="Nemec M."/>
            <person name="Bartak M."/>
            <person name="Svec P."/>
            <person name="Busse H.-J."/>
            <person name="Pantucek R."/>
        </authorList>
    </citation>
    <scope>NUCLEOTIDE SEQUENCE [LARGE SCALE GENOMIC DNA]</scope>
    <source>
        <strain evidence="1 2">CCM 8649</strain>
    </source>
</reference>
<dbReference type="AlphaFoldDB" id="A0A1G1T9H7"/>
<dbReference type="EMBL" id="MDZA01000354">
    <property type="protein sequence ID" value="OGX87520.1"/>
    <property type="molecule type" value="Genomic_DNA"/>
</dbReference>
<sequence length="180" mass="20278">MDVDHFEPANENPARVFDWTNLYPAAHKANMMRPRRLPPGGLLDPCTDDVESDIIYNMAPFGEDPGFKARDLGNQKAVNTADLLSDLHNGKSGNADSRANTRELRGLIKRQYDKVIHAWGHYKDALIEGDPQDIAQAEHNLRVLLSRRASFTMLSALARICSQKGARASFRLIILVFKHW</sequence>
<gene>
    <name evidence="1" type="ORF">BEN49_10660</name>
</gene>
<evidence type="ECO:0000313" key="1">
    <source>
        <dbReference type="EMBL" id="OGX87520.1"/>
    </source>
</evidence>
<protein>
    <recommendedName>
        <fullName evidence="3">HNH nuclease domain-containing protein</fullName>
    </recommendedName>
</protein>
<dbReference type="Proteomes" id="UP000177506">
    <property type="component" value="Unassembled WGS sequence"/>
</dbReference>
<evidence type="ECO:0000313" key="2">
    <source>
        <dbReference type="Proteomes" id="UP000177506"/>
    </source>
</evidence>
<organism evidence="1 2">
    <name type="scientific">Hymenobacter coccineus</name>
    <dbReference type="NCBI Taxonomy" id="1908235"/>
    <lineage>
        <taxon>Bacteria</taxon>
        <taxon>Pseudomonadati</taxon>
        <taxon>Bacteroidota</taxon>
        <taxon>Cytophagia</taxon>
        <taxon>Cytophagales</taxon>
        <taxon>Hymenobacteraceae</taxon>
        <taxon>Hymenobacter</taxon>
    </lineage>
</organism>
<evidence type="ECO:0008006" key="3">
    <source>
        <dbReference type="Google" id="ProtNLM"/>
    </source>
</evidence>
<accession>A0A1G1T9H7</accession>
<name>A0A1G1T9H7_9BACT</name>
<comment type="caution">
    <text evidence="1">The sequence shown here is derived from an EMBL/GenBank/DDBJ whole genome shotgun (WGS) entry which is preliminary data.</text>
</comment>
<proteinExistence type="predicted"/>